<dbReference type="Proteomes" id="UP000033483">
    <property type="component" value="Unassembled WGS sequence"/>
</dbReference>
<evidence type="ECO:0000313" key="2">
    <source>
        <dbReference type="EMBL" id="KKA27051.1"/>
    </source>
</evidence>
<feature type="compositionally biased region" description="Polar residues" evidence="1">
    <location>
        <begin position="488"/>
        <end position="507"/>
    </location>
</feature>
<dbReference type="EMBL" id="LAEV01001908">
    <property type="protein sequence ID" value="KKA27051.1"/>
    <property type="molecule type" value="Genomic_DNA"/>
</dbReference>
<gene>
    <name evidence="2" type="ORF">TD95_002474</name>
</gene>
<feature type="compositionally biased region" description="Polar residues" evidence="1">
    <location>
        <begin position="219"/>
        <end position="231"/>
    </location>
</feature>
<reference evidence="2 3" key="1">
    <citation type="submission" date="2015-03" db="EMBL/GenBank/DDBJ databases">
        <authorList>
            <person name="Radwan O."/>
            <person name="Al-Naeli F.A."/>
            <person name="Rendon G.A."/>
            <person name="Fields C."/>
        </authorList>
    </citation>
    <scope>NUCLEOTIDE SEQUENCE [LARGE SCALE GENOMIC DNA]</scope>
    <source>
        <strain evidence="2">CR-DP1</strain>
    </source>
</reference>
<dbReference type="OrthoDB" id="4507572at2759"/>
<feature type="compositionally biased region" description="Polar residues" evidence="1">
    <location>
        <begin position="388"/>
        <end position="406"/>
    </location>
</feature>
<feature type="compositionally biased region" description="Low complexity" evidence="1">
    <location>
        <begin position="619"/>
        <end position="652"/>
    </location>
</feature>
<accession>A0A0F4ZA57</accession>
<feature type="compositionally biased region" description="Low complexity" evidence="1">
    <location>
        <begin position="794"/>
        <end position="807"/>
    </location>
</feature>
<evidence type="ECO:0000256" key="1">
    <source>
        <dbReference type="SAM" id="MobiDB-lite"/>
    </source>
</evidence>
<protein>
    <submittedName>
        <fullName evidence="2">Uncharacterized protein</fullName>
    </submittedName>
</protein>
<dbReference type="PANTHER" id="PTHR42023:SF1">
    <property type="entry name" value="BHLH DOMAIN-CONTAINING PROTEIN"/>
    <property type="match status" value="1"/>
</dbReference>
<dbReference type="AlphaFoldDB" id="A0A0F4ZA57"/>
<sequence length="932" mass="101422">MRLSTDSRDRPRDFPPVAPLNLRRLRSFRNKSKITGNTPTSATTPVGEHITSPLSAGLNQSYHYRHGPSASVSAAILPSVHSPLEHTSAVRLRNHSVSAATPRHFNPARPTVHQQHGFSQNVNYIQSADIEKRYQETHVPKSFEDSIFINGLAAHPTFVPGSEQPTALTHRSNLVLSPGDKSRVQLQPALRSPGGHFYSSPSAAHPNVKLDTDAASSWRGKSSHSQLSPDSNESHQDFLPTATTTTRNRDLAPAPEIVPSRTMNRAYQISPPSSPDQLSQSRIDHSNASAMRNEDSNVAKLDESGRQVFRVAQGQGMRWDAMTGEPTLGPGRSAQVKPAEYAHEFSKSPSVQDALGSNPVRLEAMRLKSPPGAFGSRGQKVRVSTETAVQSRIPQKSPQAQIPSPQTRREVFSPTDIPEPKLRPEWKGGSGRTAIVNPVRDIKTGAKPQRNPAVLNLASPVRSETSRSIPVIRRMAPSKNQDKGRVTPVSSPKRSSSHGSNTLASPVSDSSSGTGHMSSNYPTPPSSVDRKTSHVQAKPPYGSGSSAQQHDGQHHPSQAQRQLQMQMQMQMQQSPSRLSNSSIHRKPMPSSATVSSTGSPVSENLNHHSSSMTERPQRAPRSSSPSSSASRSVAPLYIPPAASFAAPSLSTPRSPVESTPDSPVYEPARPPSWVQPPSRFSVTTVGTSDYTTSPELNAVSDDSIPTIPEDLSEPAYIRSSVDTSSESVLSRPRPKFDQGSGHETDMPIKISLGSWRTGMSRETNDNNNLSTAPSSSLTPTSASANNSRLTRQPSSSSVQSFNSTFNSDTISMHTSAPGVKALPPAPPESKASDRVTHLNALLSALANRRININRSISKITEMMPRDNLMARPEVMKRREQEKVKVQALRDELAEVQREEYELGIKLHRAYKRQAREGNYDNGSALWVRRAME</sequence>
<feature type="compositionally biased region" description="Polar residues" evidence="1">
    <location>
        <begin position="590"/>
        <end position="614"/>
    </location>
</feature>
<evidence type="ECO:0000313" key="3">
    <source>
        <dbReference type="Proteomes" id="UP000033483"/>
    </source>
</evidence>
<proteinExistence type="predicted"/>
<feature type="compositionally biased region" description="Polar residues" evidence="1">
    <location>
        <begin position="678"/>
        <end position="695"/>
    </location>
</feature>
<feature type="region of interest" description="Disordered" evidence="1">
    <location>
        <begin position="388"/>
        <end position="834"/>
    </location>
</feature>
<name>A0A0F4ZA57_9PEZI</name>
<feature type="compositionally biased region" description="Low complexity" evidence="1">
    <location>
        <begin position="719"/>
        <end position="730"/>
    </location>
</feature>
<feature type="compositionally biased region" description="Low complexity" evidence="1">
    <location>
        <begin position="508"/>
        <end position="519"/>
    </location>
</feature>
<feature type="compositionally biased region" description="Basic and acidic residues" evidence="1">
    <location>
        <begin position="734"/>
        <end position="746"/>
    </location>
</feature>
<comment type="caution">
    <text evidence="2">The sequence shown here is derived from an EMBL/GenBank/DDBJ whole genome shotgun (WGS) entry which is preliminary data.</text>
</comment>
<feature type="region of interest" description="Disordered" evidence="1">
    <location>
        <begin position="213"/>
        <end position="282"/>
    </location>
</feature>
<dbReference type="PANTHER" id="PTHR42023">
    <property type="entry name" value="BHLH DOMAIN-CONTAINING PROTEIN"/>
    <property type="match status" value="1"/>
</dbReference>
<feature type="compositionally biased region" description="Low complexity" evidence="1">
    <location>
        <begin position="766"/>
        <end position="787"/>
    </location>
</feature>
<feature type="compositionally biased region" description="Low complexity" evidence="1">
    <location>
        <begin position="268"/>
        <end position="281"/>
    </location>
</feature>
<feature type="compositionally biased region" description="Low complexity" evidence="1">
    <location>
        <begin position="556"/>
        <end position="579"/>
    </location>
</feature>
<organism evidence="2 3">
    <name type="scientific">Thielaviopsis punctulata</name>
    <dbReference type="NCBI Taxonomy" id="72032"/>
    <lineage>
        <taxon>Eukaryota</taxon>
        <taxon>Fungi</taxon>
        <taxon>Dikarya</taxon>
        <taxon>Ascomycota</taxon>
        <taxon>Pezizomycotina</taxon>
        <taxon>Sordariomycetes</taxon>
        <taxon>Hypocreomycetidae</taxon>
        <taxon>Microascales</taxon>
        <taxon>Ceratocystidaceae</taxon>
        <taxon>Thielaviopsis</taxon>
    </lineage>
</organism>
<keyword evidence="3" id="KW-1185">Reference proteome</keyword>